<dbReference type="Gene3D" id="3.40.50.300">
    <property type="entry name" value="P-loop containing nucleotide triphosphate hydrolases"/>
    <property type="match status" value="1"/>
</dbReference>
<dbReference type="GO" id="GO:0005524">
    <property type="term" value="F:ATP binding"/>
    <property type="evidence" value="ECO:0007669"/>
    <property type="project" value="UniProtKB-KW"/>
</dbReference>
<dbReference type="Proteomes" id="UP000263094">
    <property type="component" value="Unassembled WGS sequence"/>
</dbReference>
<sequence>MRVSPSEVIVLTGPPGAGKSTVARMVVEDRSPSVHLHSDDFWAFIRNGVVAPYLPQAARQNEVVMNALVEAAFAYAAGGYRVVLDGVVGPWFLAPFRTRADATGIPLHYVVLRPDEAVTLHRGTNRGPDALTDEEPLRLMHGQFADLGPYEPHAVDSTHHSVQDTVRAVLRGLADETFLLRPQALPADGE</sequence>
<dbReference type="Pfam" id="PF13671">
    <property type="entry name" value="AAA_33"/>
    <property type="match status" value="1"/>
</dbReference>
<proteinExistence type="predicted"/>
<gene>
    <name evidence="1" type="ORF">DY218_13035</name>
</gene>
<dbReference type="OrthoDB" id="1649389at2"/>
<protein>
    <submittedName>
        <fullName evidence="1">ATP-binding protein</fullName>
    </submittedName>
</protein>
<keyword evidence="1" id="KW-0547">Nucleotide-binding</keyword>
<name>A0A372M5Q4_9ACTN</name>
<dbReference type="AlphaFoldDB" id="A0A372M5Q4"/>
<dbReference type="EMBL" id="QUAK01000073">
    <property type="protein sequence ID" value="RFU86258.1"/>
    <property type="molecule type" value="Genomic_DNA"/>
</dbReference>
<dbReference type="InterPro" id="IPR027417">
    <property type="entry name" value="P-loop_NTPase"/>
</dbReference>
<keyword evidence="1" id="KW-0067">ATP-binding</keyword>
<comment type="caution">
    <text evidence="1">The sequence shown here is derived from an EMBL/GenBank/DDBJ whole genome shotgun (WGS) entry which is preliminary data.</text>
</comment>
<evidence type="ECO:0000313" key="2">
    <source>
        <dbReference type="Proteomes" id="UP000263094"/>
    </source>
</evidence>
<organism evidence="1 2">
    <name type="scientific">Streptomyces triticagri</name>
    <dbReference type="NCBI Taxonomy" id="2293568"/>
    <lineage>
        <taxon>Bacteria</taxon>
        <taxon>Bacillati</taxon>
        <taxon>Actinomycetota</taxon>
        <taxon>Actinomycetes</taxon>
        <taxon>Kitasatosporales</taxon>
        <taxon>Streptomycetaceae</taxon>
        <taxon>Streptomyces</taxon>
    </lineage>
</organism>
<keyword evidence="2" id="KW-1185">Reference proteome</keyword>
<dbReference type="SUPFAM" id="SSF52540">
    <property type="entry name" value="P-loop containing nucleoside triphosphate hydrolases"/>
    <property type="match status" value="1"/>
</dbReference>
<reference evidence="1 2" key="1">
    <citation type="submission" date="2018-08" db="EMBL/GenBank/DDBJ databases">
        <title>Isolation, diversity and antifungal activity of Actinobacteria from wheat.</title>
        <authorList>
            <person name="Han C."/>
        </authorList>
    </citation>
    <scope>NUCLEOTIDE SEQUENCE [LARGE SCALE GENOMIC DNA]</scope>
    <source>
        <strain evidence="1 2">NEAU-YY421</strain>
    </source>
</reference>
<accession>A0A372M5Q4</accession>
<dbReference type="RefSeq" id="WP_128556145.1">
    <property type="nucleotide sequence ID" value="NZ_QUAK01000073.1"/>
</dbReference>
<evidence type="ECO:0000313" key="1">
    <source>
        <dbReference type="EMBL" id="RFU86258.1"/>
    </source>
</evidence>